<accession>A0ABP0V8V8</accession>
<sequence length="294" mass="34630">MVRNAGKLYYPIRACIESLLPIVDEFIVALGEGDAGDDTLAQIEAIGSDKIKIYRRTWDEKLFKDGAIFREETTFALQQCTGDWCIYLQADEVIHEDDLPRIQTACAKYQNDKEVEGMLVGYHHFFGDYQHEVISHGWCAHEIRIVRNGMEAESYKDAISFRIHGRKMKVAELDVPIYHYGWVRPPELMTKKRNIQHDMHHGREGGEAHYTQDLFQYGPLGRLDRFRGTHPKVMKDWIARFDWEHHLNYGKEHKNLNRPLYKHEKPKYRILNFIEKNLNGGRQLFAFKNWVIVR</sequence>
<keyword evidence="2" id="KW-1185">Reference proteome</keyword>
<proteinExistence type="predicted"/>
<evidence type="ECO:0000313" key="2">
    <source>
        <dbReference type="Proteomes" id="UP001497444"/>
    </source>
</evidence>
<organism evidence="1 2">
    <name type="scientific">Sphagnum jensenii</name>
    <dbReference type="NCBI Taxonomy" id="128206"/>
    <lineage>
        <taxon>Eukaryota</taxon>
        <taxon>Viridiplantae</taxon>
        <taxon>Streptophyta</taxon>
        <taxon>Embryophyta</taxon>
        <taxon>Bryophyta</taxon>
        <taxon>Sphagnophytina</taxon>
        <taxon>Sphagnopsida</taxon>
        <taxon>Sphagnales</taxon>
        <taxon>Sphagnaceae</taxon>
        <taxon>Sphagnum</taxon>
    </lineage>
</organism>
<protein>
    <recommendedName>
        <fullName evidence="3">Glycosyltransferase</fullName>
    </recommendedName>
</protein>
<dbReference type="Proteomes" id="UP001497444">
    <property type="component" value="Unassembled WGS sequence"/>
</dbReference>
<evidence type="ECO:0000313" key="1">
    <source>
        <dbReference type="EMBL" id="CAK9249925.1"/>
    </source>
</evidence>
<dbReference type="SUPFAM" id="SSF53448">
    <property type="entry name" value="Nucleotide-diphospho-sugar transferases"/>
    <property type="match status" value="1"/>
</dbReference>
<reference evidence="1" key="1">
    <citation type="submission" date="2024-02" db="EMBL/GenBank/DDBJ databases">
        <authorList>
            <consortium name="ELIXIR-Norway"/>
            <consortium name="Elixir Norway"/>
        </authorList>
    </citation>
    <scope>NUCLEOTIDE SEQUENCE</scope>
</reference>
<comment type="caution">
    <text evidence="1">The sequence shown here is derived from an EMBL/GenBank/DDBJ whole genome shotgun (WGS) entry which is preliminary data.</text>
</comment>
<evidence type="ECO:0008006" key="3">
    <source>
        <dbReference type="Google" id="ProtNLM"/>
    </source>
</evidence>
<name>A0ABP0V8V8_9BRYO</name>
<gene>
    <name evidence="1" type="ORF">CSSPJE1EN1_LOCUS25303</name>
</gene>
<dbReference type="InterPro" id="IPR029044">
    <property type="entry name" value="Nucleotide-diphossugar_trans"/>
</dbReference>
<dbReference type="EMBL" id="CAXAQS010000068">
    <property type="protein sequence ID" value="CAK9249925.1"/>
    <property type="molecule type" value="Genomic_DNA"/>
</dbReference>
<dbReference type="Gene3D" id="3.90.550.10">
    <property type="entry name" value="Spore Coat Polysaccharide Biosynthesis Protein SpsA, Chain A"/>
    <property type="match status" value="1"/>
</dbReference>